<comment type="similarity">
    <text evidence="6">Belongs to the CheB family.</text>
</comment>
<accession>A0A4S8EWQ2</accession>
<feature type="active site" evidence="6 7">
    <location>
        <position position="215"/>
    </location>
</feature>
<keyword evidence="2 6" id="KW-0145">Chemotaxis</keyword>
<dbReference type="InterPro" id="IPR001789">
    <property type="entry name" value="Sig_transdc_resp-reg_receiver"/>
</dbReference>
<comment type="catalytic activity">
    <reaction evidence="5 6">
        <text>[protein]-L-glutamate 5-O-methyl ester + H2O = L-glutamyl-[protein] + methanol + H(+)</text>
        <dbReference type="Rhea" id="RHEA:23236"/>
        <dbReference type="Rhea" id="RHEA-COMP:10208"/>
        <dbReference type="Rhea" id="RHEA-COMP:10311"/>
        <dbReference type="ChEBI" id="CHEBI:15377"/>
        <dbReference type="ChEBI" id="CHEBI:15378"/>
        <dbReference type="ChEBI" id="CHEBI:17790"/>
        <dbReference type="ChEBI" id="CHEBI:29973"/>
        <dbReference type="ChEBI" id="CHEBI:82795"/>
        <dbReference type="EC" id="3.1.1.61"/>
    </reaction>
</comment>
<dbReference type="SUPFAM" id="SSF52172">
    <property type="entry name" value="CheY-like"/>
    <property type="match status" value="1"/>
</dbReference>
<dbReference type="NCBIfam" id="NF001965">
    <property type="entry name" value="PRK00742.1"/>
    <property type="match status" value="1"/>
</dbReference>
<comment type="domain">
    <text evidence="6">Contains a C-terminal catalytic domain, and an N-terminal region which modulates catalytic activity.</text>
</comment>
<dbReference type="PROSITE" id="PS50122">
    <property type="entry name" value="CHEB"/>
    <property type="match status" value="1"/>
</dbReference>
<evidence type="ECO:0000256" key="2">
    <source>
        <dbReference type="ARBA" id="ARBA00022500"/>
    </source>
</evidence>
<evidence type="ECO:0000259" key="10">
    <source>
        <dbReference type="PROSITE" id="PS50110"/>
    </source>
</evidence>
<protein>
    <recommendedName>
        <fullName evidence="6">Protein-glutamate methylesterase/protein-glutamine glutaminase</fullName>
        <ecNumber evidence="6">3.1.1.61</ecNumber>
        <ecNumber evidence="6">3.5.1.44</ecNumber>
    </recommendedName>
</protein>
<evidence type="ECO:0000256" key="1">
    <source>
        <dbReference type="ARBA" id="ARBA00022490"/>
    </source>
</evidence>
<keyword evidence="1 6" id="KW-0963">Cytoplasm</keyword>
<evidence type="ECO:0000256" key="6">
    <source>
        <dbReference type="HAMAP-Rule" id="MF_00099"/>
    </source>
</evidence>
<dbReference type="Pfam" id="PF01339">
    <property type="entry name" value="CheB_methylest"/>
    <property type="match status" value="1"/>
</dbReference>
<dbReference type="OrthoDB" id="9793421at2"/>
<dbReference type="GO" id="GO:0050568">
    <property type="term" value="F:protein-glutamine glutaminase activity"/>
    <property type="evidence" value="ECO:0007669"/>
    <property type="project" value="UniProtKB-UniRule"/>
</dbReference>
<dbReference type="CDD" id="cd17541">
    <property type="entry name" value="REC_CheB-like"/>
    <property type="match status" value="1"/>
</dbReference>
<dbReference type="InterPro" id="IPR008248">
    <property type="entry name" value="CheB-like"/>
</dbReference>
<dbReference type="SMART" id="SM00448">
    <property type="entry name" value="REC"/>
    <property type="match status" value="1"/>
</dbReference>
<keyword evidence="4 6" id="KW-0378">Hydrolase</keyword>
<dbReference type="GO" id="GO:0005737">
    <property type="term" value="C:cytoplasm"/>
    <property type="evidence" value="ECO:0007669"/>
    <property type="project" value="UniProtKB-SubCell"/>
</dbReference>
<dbReference type="SUPFAM" id="SSF52738">
    <property type="entry name" value="Methylesterase CheB, C-terminal domain"/>
    <property type="match status" value="1"/>
</dbReference>
<name>A0A4S8EWQ2_9BURK</name>
<dbReference type="CDD" id="cd16432">
    <property type="entry name" value="CheB_Rec"/>
    <property type="match status" value="1"/>
</dbReference>
<dbReference type="Gene3D" id="3.40.50.2300">
    <property type="match status" value="1"/>
</dbReference>
<evidence type="ECO:0000256" key="3">
    <source>
        <dbReference type="ARBA" id="ARBA00022553"/>
    </source>
</evidence>
<evidence type="ECO:0000256" key="7">
    <source>
        <dbReference type="PROSITE-ProRule" id="PRU00050"/>
    </source>
</evidence>
<dbReference type="GO" id="GO:0006935">
    <property type="term" value="P:chemotaxis"/>
    <property type="evidence" value="ECO:0007669"/>
    <property type="project" value="UniProtKB-UniRule"/>
</dbReference>
<comment type="PTM">
    <text evidence="6">Phosphorylated by CheA. Phosphorylation of the N-terminal regulatory domain activates the methylesterase activity.</text>
</comment>
<evidence type="ECO:0000256" key="8">
    <source>
        <dbReference type="PROSITE-ProRule" id="PRU00169"/>
    </source>
</evidence>
<dbReference type="AlphaFoldDB" id="A0A4S8EWQ2"/>
<dbReference type="EMBL" id="STFG01000016">
    <property type="protein sequence ID" value="THT98986.1"/>
    <property type="molecule type" value="Genomic_DNA"/>
</dbReference>
<feature type="region of interest" description="Disordered" evidence="9">
    <location>
        <begin position="181"/>
        <end position="201"/>
    </location>
</feature>
<dbReference type="PANTHER" id="PTHR42872">
    <property type="entry name" value="PROTEIN-GLUTAMATE METHYLESTERASE/PROTEIN-GLUTAMINE GLUTAMINASE"/>
    <property type="match status" value="1"/>
</dbReference>
<evidence type="ECO:0000256" key="9">
    <source>
        <dbReference type="SAM" id="MobiDB-lite"/>
    </source>
</evidence>
<dbReference type="EC" id="3.5.1.44" evidence="6"/>
<evidence type="ECO:0000259" key="11">
    <source>
        <dbReference type="PROSITE" id="PS50122"/>
    </source>
</evidence>
<dbReference type="Pfam" id="PF00072">
    <property type="entry name" value="Response_reg"/>
    <property type="match status" value="1"/>
</dbReference>
<sequence length="395" mass="42339">MIPASQQTNTPSSNLIRVLVVDDSALVRQLLKTIIDAQADMTCIAIAKHAEMAIRMASELRPDVMTLDVEMPGISGLQLLQQVMQSQPLPVVMISSQTHDGAQTTLTALELGAIDFVAKPSIGVADGLIQLAQEVVEKIRAAAHAQLPTHHTTNYDNNCNSASRSTPETELISWQAVITQPERLEPRQPSRPTPYKTQRHNTQPAPIKLIAIGASTGGTDAIRTILQALPLDCPPITIVQHMPAGFTRNFAERLDSVCSMHVCEAEEGQLLQRGHAYIAPGGKHLRVTHVAGNLYAQISEDSPVLRHRPSVDALFRSITRAIGAQHCIAALLTGMGTDGAAALLELKIGGAYTIAQDASTSIVYGMPREAAALGATCSILPLQHIGQAIVHHMKP</sequence>
<proteinExistence type="inferred from homology"/>
<feature type="modified residue" description="4-aspartylphosphate" evidence="6 8">
    <location>
        <position position="68"/>
    </location>
</feature>
<dbReference type="Proteomes" id="UP000308917">
    <property type="component" value="Unassembled WGS sequence"/>
</dbReference>
<dbReference type="PROSITE" id="PS50110">
    <property type="entry name" value="RESPONSE_REGULATORY"/>
    <property type="match status" value="1"/>
</dbReference>
<dbReference type="InterPro" id="IPR011006">
    <property type="entry name" value="CheY-like_superfamily"/>
</dbReference>
<evidence type="ECO:0000256" key="5">
    <source>
        <dbReference type="ARBA" id="ARBA00048267"/>
    </source>
</evidence>
<feature type="domain" description="Response regulatory" evidence="10">
    <location>
        <begin position="17"/>
        <end position="134"/>
    </location>
</feature>
<reference evidence="12 13" key="1">
    <citation type="journal article" date="2015" name="Antonie Van Leeuwenhoek">
        <title>Lampropedia puyangensis sp. nov., isolated from symptomatic bark of Populus ? euramericana canker and emended description of Lampropedia hyalina (Ehrenberg 1832) Lee et al. 2004.</title>
        <authorList>
            <person name="Li Y."/>
            <person name="Wang T."/>
            <person name="Piao C.G."/>
            <person name="Wang L.F."/>
            <person name="Tian G.Z."/>
            <person name="Zhu T.H."/>
            <person name="Guo M.W."/>
        </authorList>
    </citation>
    <scope>NUCLEOTIDE SEQUENCE [LARGE SCALE GENOMIC DNA]</scope>
    <source>
        <strain evidence="12 13">2-bin</strain>
    </source>
</reference>
<evidence type="ECO:0000313" key="12">
    <source>
        <dbReference type="EMBL" id="THT98986.1"/>
    </source>
</evidence>
<dbReference type="InterPro" id="IPR035909">
    <property type="entry name" value="CheB_C"/>
</dbReference>
<comment type="function">
    <text evidence="6">Involved in chemotaxis. Part of a chemotaxis signal transduction system that modulates chemotaxis in response to various stimuli. Catalyzes the demethylation of specific methylglutamate residues introduced into the chemoreceptors (methyl-accepting chemotaxis proteins or MCP) by CheR. Also mediates the irreversible deamidation of specific glutamine residues to glutamic acid.</text>
</comment>
<gene>
    <name evidence="6" type="primary">cheB</name>
    <name evidence="12" type="ORF">E9531_12920</name>
</gene>
<evidence type="ECO:0000256" key="4">
    <source>
        <dbReference type="ARBA" id="ARBA00022801"/>
    </source>
</evidence>
<dbReference type="GO" id="GO:0008984">
    <property type="term" value="F:protein-glutamate methylesterase activity"/>
    <property type="evidence" value="ECO:0007669"/>
    <property type="project" value="UniProtKB-UniRule"/>
</dbReference>
<keyword evidence="13" id="KW-1185">Reference proteome</keyword>
<comment type="caution">
    <text evidence="12">The sequence shown here is derived from an EMBL/GenBank/DDBJ whole genome shotgun (WGS) entry which is preliminary data.</text>
</comment>
<feature type="active site" evidence="6 7">
    <location>
        <position position="241"/>
    </location>
</feature>
<dbReference type="PIRSF" id="PIRSF000876">
    <property type="entry name" value="RR_chemtxs_CheB"/>
    <property type="match status" value="1"/>
</dbReference>
<evidence type="ECO:0000313" key="13">
    <source>
        <dbReference type="Proteomes" id="UP000308917"/>
    </source>
</evidence>
<comment type="subcellular location">
    <subcellularLocation>
        <location evidence="6">Cytoplasm</location>
    </subcellularLocation>
</comment>
<dbReference type="Gene3D" id="3.40.50.180">
    <property type="entry name" value="Methylesterase CheB, C-terminal domain"/>
    <property type="match status" value="1"/>
</dbReference>
<organism evidence="12 13">
    <name type="scientific">Lampropedia puyangensis</name>
    <dbReference type="NCBI Taxonomy" id="1330072"/>
    <lineage>
        <taxon>Bacteria</taxon>
        <taxon>Pseudomonadati</taxon>
        <taxon>Pseudomonadota</taxon>
        <taxon>Betaproteobacteria</taxon>
        <taxon>Burkholderiales</taxon>
        <taxon>Comamonadaceae</taxon>
        <taxon>Lampropedia</taxon>
    </lineage>
</organism>
<dbReference type="InterPro" id="IPR000673">
    <property type="entry name" value="Sig_transdc_resp-reg_Me-estase"/>
</dbReference>
<dbReference type="GO" id="GO:0000156">
    <property type="term" value="F:phosphorelay response regulator activity"/>
    <property type="evidence" value="ECO:0007669"/>
    <property type="project" value="InterPro"/>
</dbReference>
<keyword evidence="3 6" id="KW-0597">Phosphoprotein</keyword>
<feature type="domain" description="CheB-type methylesterase" evidence="11">
    <location>
        <begin position="204"/>
        <end position="395"/>
    </location>
</feature>
<dbReference type="HAMAP" id="MF_00099">
    <property type="entry name" value="CheB_chemtxs"/>
    <property type="match status" value="1"/>
</dbReference>
<dbReference type="RefSeq" id="WP_136574193.1">
    <property type="nucleotide sequence ID" value="NZ_STFG01000016.1"/>
</dbReference>
<comment type="catalytic activity">
    <reaction evidence="6">
        <text>L-glutaminyl-[protein] + H2O = L-glutamyl-[protein] + NH4(+)</text>
        <dbReference type="Rhea" id="RHEA:16441"/>
        <dbReference type="Rhea" id="RHEA-COMP:10207"/>
        <dbReference type="Rhea" id="RHEA-COMP:10208"/>
        <dbReference type="ChEBI" id="CHEBI:15377"/>
        <dbReference type="ChEBI" id="CHEBI:28938"/>
        <dbReference type="ChEBI" id="CHEBI:29973"/>
        <dbReference type="ChEBI" id="CHEBI:30011"/>
        <dbReference type="EC" id="3.5.1.44"/>
    </reaction>
</comment>
<feature type="active site" evidence="6 7">
    <location>
        <position position="338"/>
    </location>
</feature>
<dbReference type="PANTHER" id="PTHR42872:SF6">
    <property type="entry name" value="PROTEIN-GLUTAMATE METHYLESTERASE_PROTEIN-GLUTAMINE GLUTAMINASE"/>
    <property type="match status" value="1"/>
</dbReference>
<dbReference type="EC" id="3.1.1.61" evidence="6"/>